<dbReference type="CDD" id="cd06222">
    <property type="entry name" value="RNase_H_like"/>
    <property type="match status" value="1"/>
</dbReference>
<dbReference type="InterPro" id="IPR002156">
    <property type="entry name" value="RNaseH_domain"/>
</dbReference>
<dbReference type="PANTHER" id="PTHR47723:SF19">
    <property type="entry name" value="POLYNUCLEOTIDYL TRANSFERASE, RIBONUCLEASE H-LIKE SUPERFAMILY PROTEIN"/>
    <property type="match status" value="1"/>
</dbReference>
<dbReference type="SUPFAM" id="SSF53098">
    <property type="entry name" value="Ribonuclease H-like"/>
    <property type="match status" value="1"/>
</dbReference>
<reference evidence="2 3" key="1">
    <citation type="journal article" date="2019" name="Genome Biol. Evol.">
        <title>Insights into the evolution of the New World diploid cottons (Gossypium, subgenus Houzingenia) based on genome sequencing.</title>
        <authorList>
            <person name="Grover C.E."/>
            <person name="Arick M.A. 2nd"/>
            <person name="Thrash A."/>
            <person name="Conover J.L."/>
            <person name="Sanders W.S."/>
            <person name="Peterson D.G."/>
            <person name="Frelichowski J.E."/>
            <person name="Scheffler J.A."/>
            <person name="Scheffler B.E."/>
            <person name="Wendel J.F."/>
        </authorList>
    </citation>
    <scope>NUCLEOTIDE SEQUENCE [LARGE SCALE GENOMIC DNA]</scope>
    <source>
        <strain evidence="2">1</strain>
        <tissue evidence="2">Leaf</tissue>
    </source>
</reference>
<evidence type="ECO:0000259" key="1">
    <source>
        <dbReference type="Pfam" id="PF13456"/>
    </source>
</evidence>
<gene>
    <name evidence="2" type="ORF">Goshw_010024</name>
</gene>
<dbReference type="GO" id="GO:0004523">
    <property type="term" value="F:RNA-DNA hybrid ribonuclease activity"/>
    <property type="evidence" value="ECO:0007669"/>
    <property type="project" value="InterPro"/>
</dbReference>
<organism evidence="2 3">
    <name type="scientific">Gossypium schwendimanii</name>
    <name type="common">Cotton</name>
    <dbReference type="NCBI Taxonomy" id="34291"/>
    <lineage>
        <taxon>Eukaryota</taxon>
        <taxon>Viridiplantae</taxon>
        <taxon>Streptophyta</taxon>
        <taxon>Embryophyta</taxon>
        <taxon>Tracheophyta</taxon>
        <taxon>Spermatophyta</taxon>
        <taxon>Magnoliopsida</taxon>
        <taxon>eudicotyledons</taxon>
        <taxon>Gunneridae</taxon>
        <taxon>Pentapetalae</taxon>
        <taxon>rosids</taxon>
        <taxon>malvids</taxon>
        <taxon>Malvales</taxon>
        <taxon>Malvaceae</taxon>
        <taxon>Malvoideae</taxon>
        <taxon>Gossypium</taxon>
    </lineage>
</organism>
<dbReference type="PANTHER" id="PTHR47723">
    <property type="entry name" value="OS05G0353850 PROTEIN"/>
    <property type="match status" value="1"/>
</dbReference>
<accession>A0A7J9N3K7</accession>
<dbReference type="Pfam" id="PF13456">
    <property type="entry name" value="RVT_3"/>
    <property type="match status" value="1"/>
</dbReference>
<dbReference type="InterPro" id="IPR036397">
    <property type="entry name" value="RNaseH_sf"/>
</dbReference>
<feature type="non-terminal residue" evidence="2">
    <location>
        <position position="1"/>
    </location>
</feature>
<feature type="domain" description="RNase H type-1" evidence="1">
    <location>
        <begin position="48"/>
        <end position="95"/>
    </location>
</feature>
<dbReference type="InterPro" id="IPR044730">
    <property type="entry name" value="RNase_H-like_dom_plant"/>
</dbReference>
<dbReference type="Proteomes" id="UP000593576">
    <property type="component" value="Unassembled WGS sequence"/>
</dbReference>
<keyword evidence="3" id="KW-1185">Reference proteome</keyword>
<dbReference type="InterPro" id="IPR053151">
    <property type="entry name" value="RNase_H-like"/>
</dbReference>
<dbReference type="EMBL" id="JABFAF010269222">
    <property type="protein sequence ID" value="MBA0877744.1"/>
    <property type="molecule type" value="Genomic_DNA"/>
</dbReference>
<sequence length="160" mass="18310">DTSWSTEEIIKVSYSWARQYVNTLKSPSHKSQHLLATFPLACNWICFNTDGSIKIEDDFAAARGIVRDSNGKWIFGFCRYLGCCTTLDAELWGILDEEPLGGPKSTLIRRIHQFLSKVHHWHIQHVPRDENKFADGLAKMVRDKSPGVRILQNPPFEKLV</sequence>
<comment type="caution">
    <text evidence="2">The sequence shown here is derived from an EMBL/GenBank/DDBJ whole genome shotgun (WGS) entry which is preliminary data.</text>
</comment>
<evidence type="ECO:0000313" key="2">
    <source>
        <dbReference type="EMBL" id="MBA0877744.1"/>
    </source>
</evidence>
<protein>
    <recommendedName>
        <fullName evidence="1">RNase H type-1 domain-containing protein</fullName>
    </recommendedName>
</protein>
<dbReference type="AlphaFoldDB" id="A0A7J9N3K7"/>
<name>A0A7J9N3K7_GOSSC</name>
<proteinExistence type="predicted"/>
<dbReference type="GO" id="GO:0003676">
    <property type="term" value="F:nucleic acid binding"/>
    <property type="evidence" value="ECO:0007669"/>
    <property type="project" value="InterPro"/>
</dbReference>
<dbReference type="Gene3D" id="3.30.420.10">
    <property type="entry name" value="Ribonuclease H-like superfamily/Ribonuclease H"/>
    <property type="match status" value="1"/>
</dbReference>
<dbReference type="OrthoDB" id="1002037at2759"/>
<dbReference type="InterPro" id="IPR012337">
    <property type="entry name" value="RNaseH-like_sf"/>
</dbReference>
<evidence type="ECO:0000313" key="3">
    <source>
        <dbReference type="Proteomes" id="UP000593576"/>
    </source>
</evidence>